<organism evidence="1">
    <name type="scientific">Aureoumbra lagunensis</name>
    <dbReference type="NCBI Taxonomy" id="44058"/>
    <lineage>
        <taxon>Eukaryota</taxon>
        <taxon>Sar</taxon>
        <taxon>Stramenopiles</taxon>
        <taxon>Ochrophyta</taxon>
        <taxon>Pelagophyceae</taxon>
        <taxon>Pelagomonadales</taxon>
        <taxon>Aureoumbra</taxon>
    </lineage>
</organism>
<name>A0A7S3K6J3_9STRA</name>
<evidence type="ECO:0000313" key="1">
    <source>
        <dbReference type="EMBL" id="CAE0374542.1"/>
    </source>
</evidence>
<sequence length="392" mass="43789">MGWDVLVADQGKNEEALRVVRNEIAAGTVASEALEASAAKIYLSAIEKAEDKVEAVSCTANALLATATKGDRRLALNFVASGGMDVVLDIILQEKEQKLKAVLACAKIAHVIFASTEYEDNHWLEPLASLLYWALNTKCDALTFELFAVAYALATKEPLSLVTNDSFINLLRYVLLLMPCTSTLYLNRQVATLRILMLVPESNFNAILSSNICLHAQSDVDINNDRQFICRRLLFILKMQLWRYAVEADRAIHPDRDLVPPLDIARKLLQFEPEIVRATIFPPEANAPYESLLHKQQTKAQNTDLMSSTTNINTIQDDNNVHPVDAPPYALRTLLFQLQTDINATVKRFANELLFEICHRDTKEFTLRCGLGNAVAYLQAQRILNGISYPPS</sequence>
<dbReference type="AlphaFoldDB" id="A0A7S3K6J3"/>
<accession>A0A7S3K6J3</accession>
<proteinExistence type="predicted"/>
<gene>
    <name evidence="1" type="ORF">ALAG00032_LOCUS15345</name>
</gene>
<protein>
    <submittedName>
        <fullName evidence="1">Uncharacterized protein</fullName>
    </submittedName>
</protein>
<reference evidence="1" key="1">
    <citation type="submission" date="2021-01" db="EMBL/GenBank/DDBJ databases">
        <authorList>
            <person name="Corre E."/>
            <person name="Pelletier E."/>
            <person name="Niang G."/>
            <person name="Scheremetjew M."/>
            <person name="Finn R."/>
            <person name="Kale V."/>
            <person name="Holt S."/>
            <person name="Cochrane G."/>
            <person name="Meng A."/>
            <person name="Brown T."/>
            <person name="Cohen L."/>
        </authorList>
    </citation>
    <scope>NUCLEOTIDE SEQUENCE</scope>
    <source>
        <strain evidence="1">CCMP1510</strain>
    </source>
</reference>
<dbReference type="EMBL" id="HBIJ01023297">
    <property type="protein sequence ID" value="CAE0374542.1"/>
    <property type="molecule type" value="Transcribed_RNA"/>
</dbReference>